<accession>A0ACA9S3X1</accession>
<protein>
    <submittedName>
        <fullName evidence="1">11122_t:CDS:1</fullName>
    </submittedName>
</protein>
<evidence type="ECO:0000313" key="1">
    <source>
        <dbReference type="EMBL" id="CAG8823105.1"/>
    </source>
</evidence>
<evidence type="ECO:0000313" key="2">
    <source>
        <dbReference type="Proteomes" id="UP000789920"/>
    </source>
</evidence>
<name>A0ACA9S3X1_9GLOM</name>
<keyword evidence="2" id="KW-1185">Reference proteome</keyword>
<dbReference type="Proteomes" id="UP000789920">
    <property type="component" value="Unassembled WGS sequence"/>
</dbReference>
<proteinExistence type="predicted"/>
<gene>
    <name evidence="1" type="ORF">RPERSI_LOCUS25957</name>
</gene>
<dbReference type="EMBL" id="CAJVQC010087096">
    <property type="protein sequence ID" value="CAG8823105.1"/>
    <property type="molecule type" value="Genomic_DNA"/>
</dbReference>
<sequence length="109" mass="12615">KYIDDISLNKENDATLSDYADIYIKCCSSELFQRPELDEISKKLENLSEKTTIELIINITNCININSQQTTQSISNYLERLDSSNDIIKSIDMDKHHEDNPNEPNYNNL</sequence>
<feature type="non-terminal residue" evidence="1">
    <location>
        <position position="1"/>
    </location>
</feature>
<organism evidence="1 2">
    <name type="scientific">Racocetra persica</name>
    <dbReference type="NCBI Taxonomy" id="160502"/>
    <lineage>
        <taxon>Eukaryota</taxon>
        <taxon>Fungi</taxon>
        <taxon>Fungi incertae sedis</taxon>
        <taxon>Mucoromycota</taxon>
        <taxon>Glomeromycotina</taxon>
        <taxon>Glomeromycetes</taxon>
        <taxon>Diversisporales</taxon>
        <taxon>Gigasporaceae</taxon>
        <taxon>Racocetra</taxon>
    </lineage>
</organism>
<comment type="caution">
    <text evidence="1">The sequence shown here is derived from an EMBL/GenBank/DDBJ whole genome shotgun (WGS) entry which is preliminary data.</text>
</comment>
<reference evidence="1" key="1">
    <citation type="submission" date="2021-06" db="EMBL/GenBank/DDBJ databases">
        <authorList>
            <person name="Kallberg Y."/>
            <person name="Tangrot J."/>
            <person name="Rosling A."/>
        </authorList>
    </citation>
    <scope>NUCLEOTIDE SEQUENCE</scope>
    <source>
        <strain evidence="1">MA461A</strain>
    </source>
</reference>
<feature type="non-terminal residue" evidence="1">
    <location>
        <position position="109"/>
    </location>
</feature>